<dbReference type="Proteomes" id="UP000007646">
    <property type="component" value="Unassembled WGS sequence"/>
</dbReference>
<comment type="subcellular location">
    <subcellularLocation>
        <location evidence="2">Endoplasmic reticulum membrane</location>
        <topology evidence="2">Multi-pass membrane protein</topology>
    </subcellularLocation>
</comment>
<feature type="transmembrane region" description="Helical" evidence="20">
    <location>
        <begin position="713"/>
        <end position="736"/>
    </location>
</feature>
<comment type="catalytic activity">
    <reaction evidence="1">
        <text>S-ubiquitinyl-[E2 ubiquitin-conjugating enzyme]-L-cysteine + [acceptor protein]-L-lysine = [E2 ubiquitin-conjugating enzyme]-L-cysteine + N(6)-ubiquitinyl-[acceptor protein]-L-lysine.</text>
        <dbReference type="EC" id="2.3.2.27"/>
    </reaction>
</comment>
<dbReference type="PANTHER" id="PTHR13145:SF0">
    <property type="entry name" value="E3 UBIQUITIN-PROTEIN LIGASE MARCHF6"/>
    <property type="match status" value="1"/>
</dbReference>
<dbReference type="Ensembl" id="ENSLAFT00000033528.1">
    <property type="protein sequence ID" value="ENSLAFP00000029242.1"/>
    <property type="gene ID" value="ENSLAFG00000007224.3"/>
</dbReference>
<evidence type="ECO:0000256" key="11">
    <source>
        <dbReference type="ARBA" id="ARBA00022833"/>
    </source>
</evidence>
<dbReference type="Gene3D" id="3.30.40.10">
    <property type="entry name" value="Zinc/RING finger domain, C3HC4 (zinc finger)"/>
    <property type="match status" value="1"/>
</dbReference>
<dbReference type="GO" id="GO:0008270">
    <property type="term" value="F:zinc ion binding"/>
    <property type="evidence" value="ECO:0007669"/>
    <property type="project" value="UniProtKB-KW"/>
</dbReference>
<keyword evidence="7" id="KW-0479">Metal-binding</keyword>
<reference evidence="22" key="3">
    <citation type="submission" date="2025-09" db="UniProtKB">
        <authorList>
            <consortium name="Ensembl"/>
        </authorList>
    </citation>
    <scope>IDENTIFICATION</scope>
    <source>
        <strain evidence="22">Isolate ISIS603380</strain>
    </source>
</reference>
<protein>
    <recommendedName>
        <fullName evidence="17">E3 ubiquitin-protein ligase MARCHF6</fullName>
        <ecNumber evidence="4">2.3.2.27</ecNumber>
    </recommendedName>
    <alternativeName>
        <fullName evidence="19">Membrane-associated RING finger protein 6</fullName>
    </alternativeName>
    <alternativeName>
        <fullName evidence="18">Membrane-associated RING-CH protein VI</fullName>
    </alternativeName>
</protein>
<evidence type="ECO:0000256" key="20">
    <source>
        <dbReference type="SAM" id="Phobius"/>
    </source>
</evidence>
<dbReference type="GO" id="GO:0043161">
    <property type="term" value="P:proteasome-mediated ubiquitin-dependent protein catabolic process"/>
    <property type="evidence" value="ECO:0007669"/>
    <property type="project" value="Ensembl"/>
</dbReference>
<feature type="transmembrane region" description="Helical" evidence="20">
    <location>
        <begin position="669"/>
        <end position="692"/>
    </location>
</feature>
<dbReference type="AlphaFoldDB" id="G3UN33"/>
<dbReference type="InParanoid" id="G3UN33"/>
<keyword evidence="6 20" id="KW-0812">Transmembrane</keyword>
<dbReference type="GO" id="GO:0045541">
    <property type="term" value="P:negative regulation of cholesterol biosynthetic process"/>
    <property type="evidence" value="ECO:0007669"/>
    <property type="project" value="Ensembl"/>
</dbReference>
<dbReference type="EC" id="2.3.2.27" evidence="4"/>
<evidence type="ECO:0000313" key="22">
    <source>
        <dbReference type="Ensembl" id="ENSLAFP00000029242.1"/>
    </source>
</evidence>
<reference evidence="22" key="2">
    <citation type="submission" date="2025-08" db="UniProtKB">
        <authorList>
            <consortium name="Ensembl"/>
        </authorList>
    </citation>
    <scope>IDENTIFICATION</scope>
    <source>
        <strain evidence="22">Isolate ISIS603380</strain>
    </source>
</reference>
<evidence type="ECO:0000256" key="14">
    <source>
        <dbReference type="ARBA" id="ARBA00022990"/>
    </source>
</evidence>
<dbReference type="FunCoup" id="G3UN33">
    <property type="interactions" value="1299"/>
</dbReference>
<keyword evidence="23" id="KW-1185">Reference proteome</keyword>
<evidence type="ECO:0000256" key="1">
    <source>
        <dbReference type="ARBA" id="ARBA00000900"/>
    </source>
</evidence>
<dbReference type="CDD" id="cd16702">
    <property type="entry name" value="RING_CH-C4HC3_MARCH6"/>
    <property type="match status" value="1"/>
</dbReference>
<keyword evidence="11" id="KW-0862">Zinc</keyword>
<evidence type="ECO:0000256" key="5">
    <source>
        <dbReference type="ARBA" id="ARBA00022679"/>
    </source>
</evidence>
<dbReference type="STRING" id="9785.ENSLAFP00000029242"/>
<dbReference type="Pfam" id="PF12906">
    <property type="entry name" value="RINGv"/>
    <property type="match status" value="1"/>
</dbReference>
<evidence type="ECO:0000256" key="6">
    <source>
        <dbReference type="ARBA" id="ARBA00022692"/>
    </source>
</evidence>
<dbReference type="SUPFAM" id="SSF57850">
    <property type="entry name" value="RING/U-box"/>
    <property type="match status" value="1"/>
</dbReference>
<evidence type="ECO:0000256" key="10">
    <source>
        <dbReference type="ARBA" id="ARBA00022824"/>
    </source>
</evidence>
<evidence type="ECO:0000256" key="2">
    <source>
        <dbReference type="ARBA" id="ARBA00004477"/>
    </source>
</evidence>
<dbReference type="InterPro" id="IPR011016">
    <property type="entry name" value="Znf_RING-CH"/>
</dbReference>
<dbReference type="Pfam" id="PF23113">
    <property type="entry name" value="MARCHF6_C"/>
    <property type="match status" value="1"/>
</dbReference>
<feature type="domain" description="RING-CH-type" evidence="21">
    <location>
        <begin position="1"/>
        <end position="62"/>
    </location>
</feature>
<evidence type="ECO:0000259" key="21">
    <source>
        <dbReference type="PROSITE" id="PS51292"/>
    </source>
</evidence>
<evidence type="ECO:0000256" key="9">
    <source>
        <dbReference type="ARBA" id="ARBA00022786"/>
    </source>
</evidence>
<dbReference type="GO" id="GO:0005789">
    <property type="term" value="C:endoplasmic reticulum membrane"/>
    <property type="evidence" value="ECO:0007669"/>
    <property type="project" value="UniProtKB-SubCell"/>
</dbReference>
<dbReference type="SMART" id="SM00744">
    <property type="entry name" value="RINGv"/>
    <property type="match status" value="1"/>
</dbReference>
<dbReference type="GO" id="GO:0061630">
    <property type="term" value="F:ubiquitin protein ligase activity"/>
    <property type="evidence" value="ECO:0007669"/>
    <property type="project" value="UniProtKB-EC"/>
</dbReference>
<accession>G3UN33</accession>
<evidence type="ECO:0000313" key="23">
    <source>
        <dbReference type="Proteomes" id="UP000007646"/>
    </source>
</evidence>
<evidence type="ECO:0000256" key="7">
    <source>
        <dbReference type="ARBA" id="ARBA00022723"/>
    </source>
</evidence>
<keyword evidence="5" id="KW-0808">Transferase</keyword>
<evidence type="ECO:0000256" key="12">
    <source>
        <dbReference type="ARBA" id="ARBA00022843"/>
    </source>
</evidence>
<feature type="transmembrane region" description="Helical" evidence="20">
    <location>
        <begin position="333"/>
        <end position="357"/>
    </location>
</feature>
<keyword evidence="8" id="KW-0863">Zinc-finger</keyword>
<keyword evidence="9" id="KW-0833">Ubl conjugation pathway</keyword>
<keyword evidence="15 20" id="KW-0472">Membrane</keyword>
<dbReference type="PROSITE" id="PS51292">
    <property type="entry name" value="ZF_RING_CH"/>
    <property type="match status" value="1"/>
</dbReference>
<dbReference type="PANTHER" id="PTHR13145">
    <property type="entry name" value="SSM4 PROTEIN"/>
    <property type="match status" value="1"/>
</dbReference>
<dbReference type="InterPro" id="IPR056521">
    <property type="entry name" value="MARCHF6-like_C"/>
</dbReference>
<feature type="transmembrane region" description="Helical" evidence="20">
    <location>
        <begin position="845"/>
        <end position="863"/>
    </location>
</feature>
<dbReference type="GO" id="GO:0036503">
    <property type="term" value="P:ERAD pathway"/>
    <property type="evidence" value="ECO:0007669"/>
    <property type="project" value="TreeGrafter"/>
</dbReference>
<evidence type="ECO:0000256" key="3">
    <source>
        <dbReference type="ARBA" id="ARBA00004906"/>
    </source>
</evidence>
<name>G3UN33_LOXAF</name>
<feature type="transmembrane region" description="Helical" evidence="20">
    <location>
        <begin position="423"/>
        <end position="443"/>
    </location>
</feature>
<keyword evidence="12" id="KW-0832">Ubl conjugation</keyword>
<dbReference type="GeneTree" id="ENSGT00940000155171"/>
<keyword evidence="10" id="KW-0256">Endoplasmic reticulum</keyword>
<evidence type="ECO:0000256" key="15">
    <source>
        <dbReference type="ARBA" id="ARBA00023136"/>
    </source>
</evidence>
<sequence>FSFQLTDICRVCRSEGTPEKPLYHPCVCTGSIKFIHQECLVQWLKHSRKEYCELCKHRFAFTPIYSPDMPSRLPIQDIFAGLVTSIGTAIRYWFHYTLVAFAWLGVVPLTACRIYKCLFTGSVSSLLTLPLDMLSTENLLADCLQGCFVVTCTLCAFISLVWLREQIIHGGAPMWLEHGIPPFNLVEHHHLEAPPDDDPDADMPGGVLPGNAAGGNAVVGENPDAPEDQLEEIYSPRLTVDKSWPHQGSLIHTVLADDMNWNALEWDRAAEELTWERMLGLDGSLVFLEHVFWVVSLNTLFILVFAFCPYHIGHFSLVGLGFEEHVQASHFEGLITTIVGYILLAITLIVCHGLATLVKFQRSRRLLGVCYIVVKVSLLVVVEIGVFPLICGWWLDICSLEMFDATLKDRELSFQSAPGTTMFLHWLVGMVYVFYFASFILLLREVLRPGVLWFLRNLNDPDFNPVQEMIHLPIYRHLRRFILSVIVFGSIVLLMLWLPIRIIKSLLPSFLPYNVMLYSDAPVSELSLELLLLQVILPALLEQGHTRQWLKGLVRAWTVAAGHSLDLHSYLLGDQDENENSANQHGRNDNVMPAVAEGLHAAHQAILQQGGPIGFQPYRRPLKFPLRILLLIVFMCITLLVTSLICLTLPVFAGRWLMFWTGTAKIHELYTAACGLYVCWLTIRAVTVLVAWTPQGRSVIFQKVKEWSLMAQVLAVQALVLAVQAQVLAVQAQVLAVQAQVPGGPSEDSPLLGPHRQAPLSPLRSGLLWASSGKGLLWWVWILLEFEVYANGIRNIDLHYIVRKLAAPVISVLLLCLCVPYVIASGIVPLLGVTAEMQNLVQRRIYPFLLMVLILMGVLSFQVRQFRRLYEHIKNDKYLVGQRLVNYERKSGKPGTSQPPPVSSQE</sequence>
<evidence type="ECO:0000256" key="8">
    <source>
        <dbReference type="ARBA" id="ARBA00022771"/>
    </source>
</evidence>
<dbReference type="eggNOG" id="KOG1609">
    <property type="taxonomic scope" value="Eukaryota"/>
</dbReference>
<feature type="transmembrane region" description="Helical" evidence="20">
    <location>
        <begin position="369"/>
        <end position="395"/>
    </location>
</feature>
<feature type="transmembrane region" description="Helical" evidence="20">
    <location>
        <begin position="805"/>
        <end position="833"/>
    </location>
</feature>
<dbReference type="GO" id="GO:1990381">
    <property type="term" value="F:ubiquitin-specific protease binding"/>
    <property type="evidence" value="ECO:0007669"/>
    <property type="project" value="Ensembl"/>
</dbReference>
<feature type="transmembrane region" description="Helical" evidence="20">
    <location>
        <begin position="139"/>
        <end position="163"/>
    </location>
</feature>
<dbReference type="InterPro" id="IPR013083">
    <property type="entry name" value="Znf_RING/FYVE/PHD"/>
</dbReference>
<keyword evidence="14" id="KW-0007">Acetylation</keyword>
<dbReference type="FunFam" id="3.30.40.10:FF:000096">
    <property type="entry name" value="E3 ubiquitin-protein ligase MARCH6"/>
    <property type="match status" value="1"/>
</dbReference>
<reference evidence="22 23" key="1">
    <citation type="submission" date="2009-06" db="EMBL/GenBank/DDBJ databases">
        <title>The Genome Sequence of Loxodonta africana (African elephant).</title>
        <authorList>
            <person name="Di Palma F."/>
            <person name="Heiman D."/>
            <person name="Young S."/>
            <person name="Johnson J."/>
            <person name="Lander E.S."/>
            <person name="Lindblad-Toh K."/>
        </authorList>
    </citation>
    <scope>NUCLEOTIDE SEQUENCE [LARGE SCALE GENOMIC DNA]</scope>
    <source>
        <strain evidence="22 23">Isolate ISIS603380</strain>
    </source>
</reference>
<comment type="subunit">
    <text evidence="16">Interacts with DIO2. Interacts with SQLE.</text>
</comment>
<dbReference type="OMA" id="WKWCEIV"/>
<feature type="transmembrane region" description="Helical" evidence="20">
    <location>
        <begin position="101"/>
        <end position="127"/>
    </location>
</feature>
<comment type="pathway">
    <text evidence="3">Protein modification; protein ubiquitination.</text>
</comment>
<feature type="transmembrane region" description="Helical" evidence="20">
    <location>
        <begin position="291"/>
        <end position="313"/>
    </location>
</feature>
<dbReference type="GO" id="GO:0031624">
    <property type="term" value="F:ubiquitin conjugating enzyme binding"/>
    <property type="evidence" value="ECO:0007669"/>
    <property type="project" value="Ensembl"/>
</dbReference>
<keyword evidence="13 20" id="KW-1133">Transmembrane helix</keyword>
<evidence type="ECO:0000256" key="16">
    <source>
        <dbReference type="ARBA" id="ARBA00064724"/>
    </source>
</evidence>
<evidence type="ECO:0000256" key="17">
    <source>
        <dbReference type="ARBA" id="ARBA00069012"/>
    </source>
</evidence>
<feature type="transmembrane region" description="Helical" evidence="20">
    <location>
        <begin position="628"/>
        <end position="657"/>
    </location>
</feature>
<gene>
    <name evidence="22" type="primary">MARCHF6</name>
</gene>
<feature type="transmembrane region" description="Helical" evidence="20">
    <location>
        <begin position="481"/>
        <end position="503"/>
    </location>
</feature>
<organism evidence="22 23">
    <name type="scientific">Loxodonta africana</name>
    <name type="common">African elephant</name>
    <dbReference type="NCBI Taxonomy" id="9785"/>
    <lineage>
        <taxon>Eukaryota</taxon>
        <taxon>Metazoa</taxon>
        <taxon>Chordata</taxon>
        <taxon>Craniata</taxon>
        <taxon>Vertebrata</taxon>
        <taxon>Euteleostomi</taxon>
        <taxon>Mammalia</taxon>
        <taxon>Eutheria</taxon>
        <taxon>Afrotheria</taxon>
        <taxon>Proboscidea</taxon>
        <taxon>Elephantidae</taxon>
        <taxon>Loxodonta</taxon>
    </lineage>
</organism>
<evidence type="ECO:0000256" key="13">
    <source>
        <dbReference type="ARBA" id="ARBA00022989"/>
    </source>
</evidence>
<evidence type="ECO:0000256" key="4">
    <source>
        <dbReference type="ARBA" id="ARBA00012483"/>
    </source>
</evidence>
<dbReference type="GO" id="GO:0070936">
    <property type="term" value="P:protein K48-linked ubiquitination"/>
    <property type="evidence" value="ECO:0007669"/>
    <property type="project" value="Ensembl"/>
</dbReference>
<evidence type="ECO:0000256" key="19">
    <source>
        <dbReference type="ARBA" id="ARBA00083917"/>
    </source>
</evidence>
<evidence type="ECO:0000256" key="18">
    <source>
        <dbReference type="ARBA" id="ARBA00082010"/>
    </source>
</evidence>
<proteinExistence type="predicted"/>